<reference evidence="3 4" key="1">
    <citation type="submission" date="2015-09" db="EMBL/GenBank/DDBJ databases">
        <title>Host preference determinants of Valsa canker pathogens revealed by comparative genomics.</title>
        <authorList>
            <person name="Yin Z."/>
            <person name="Huang L."/>
        </authorList>
    </citation>
    <scope>NUCLEOTIDE SEQUENCE [LARGE SCALE GENOMIC DNA]</scope>
    <source>
        <strain evidence="3 4">SXYLt</strain>
    </source>
</reference>
<sequence length="504" mass="56959">MVFEPESEPNVPEPPTTLTMENESEPPTWPPSNTNRPWLRFISPQVPENLNVDRISKLATDYKFLNDSHFQSSGAEESPPLALPFTRFSQLPVELRLRIWEHCLPRQRLLGIDISAKHSRSSSVSSYSQEPSPNATTETELYQLQNELGNVVSHADYVLRMHSTGSVSPLLLVNREANSFVRQHYRVHIPVIGREIRSDSKEATTCLCFRPETDTISINVEHGANKIHFADFIHDALAYDPQGVGIIHIAIRGGGLPSEVRLPLQPSAVHSRARAALAHSLSKLQSISLIHIAGSEARQMFASLLHAETRFNRAFPLWSSAASFTVLPADPRPIAPYLDKVCVGWDPRALIRAWQMLEAAYMVLPPAPAATTTMLPPPARRMRVLLAAVRDEEDEEDWPCYHRGIAAREEACRFRQREEDVWEGRWRAGGFHDRLWRGTANPDDGDPFSREFARTKNGVGFWSLPVEAFDDVPEVPYDTHRWAMSRVLDLTEFEARIECGLFEI</sequence>
<accession>A0A423X5H8</accession>
<dbReference type="EMBL" id="LKEB01000027">
    <property type="protein sequence ID" value="ROW10892.1"/>
    <property type="molecule type" value="Genomic_DNA"/>
</dbReference>
<dbReference type="PANTHER" id="PTHR35910">
    <property type="entry name" value="2EXR DOMAIN-CONTAINING PROTEIN"/>
    <property type="match status" value="1"/>
</dbReference>
<evidence type="ECO:0000313" key="3">
    <source>
        <dbReference type="EMBL" id="ROW10892.1"/>
    </source>
</evidence>
<dbReference type="Proteomes" id="UP000285146">
    <property type="component" value="Unassembled WGS sequence"/>
</dbReference>
<proteinExistence type="predicted"/>
<organism evidence="3 4">
    <name type="scientific">Cytospora leucostoma</name>
    <dbReference type="NCBI Taxonomy" id="1230097"/>
    <lineage>
        <taxon>Eukaryota</taxon>
        <taxon>Fungi</taxon>
        <taxon>Dikarya</taxon>
        <taxon>Ascomycota</taxon>
        <taxon>Pezizomycotina</taxon>
        <taxon>Sordariomycetes</taxon>
        <taxon>Sordariomycetidae</taxon>
        <taxon>Diaporthales</taxon>
        <taxon>Cytosporaceae</taxon>
        <taxon>Cytospora</taxon>
    </lineage>
</organism>
<comment type="caution">
    <text evidence="3">The sequence shown here is derived from an EMBL/GenBank/DDBJ whole genome shotgun (WGS) entry which is preliminary data.</text>
</comment>
<evidence type="ECO:0000256" key="1">
    <source>
        <dbReference type="SAM" id="MobiDB-lite"/>
    </source>
</evidence>
<keyword evidence="4" id="KW-1185">Reference proteome</keyword>
<dbReference type="InParanoid" id="A0A423X5H8"/>
<gene>
    <name evidence="3" type="ORF">VPNG_05312</name>
</gene>
<evidence type="ECO:0000313" key="4">
    <source>
        <dbReference type="Proteomes" id="UP000285146"/>
    </source>
</evidence>
<dbReference type="InterPro" id="IPR045518">
    <property type="entry name" value="2EXR"/>
</dbReference>
<name>A0A423X5H8_9PEZI</name>
<feature type="domain" description="2EXR" evidence="2">
    <location>
        <begin position="85"/>
        <end position="216"/>
    </location>
</feature>
<dbReference type="AlphaFoldDB" id="A0A423X5H8"/>
<protein>
    <recommendedName>
        <fullName evidence="2">2EXR domain-containing protein</fullName>
    </recommendedName>
</protein>
<dbReference type="OrthoDB" id="3469466at2759"/>
<feature type="region of interest" description="Disordered" evidence="1">
    <location>
        <begin position="1"/>
        <end position="35"/>
    </location>
</feature>
<dbReference type="Pfam" id="PF20150">
    <property type="entry name" value="2EXR"/>
    <property type="match status" value="1"/>
</dbReference>
<dbReference type="PANTHER" id="PTHR35910:SF1">
    <property type="entry name" value="2EXR DOMAIN-CONTAINING PROTEIN"/>
    <property type="match status" value="1"/>
</dbReference>
<evidence type="ECO:0000259" key="2">
    <source>
        <dbReference type="Pfam" id="PF20150"/>
    </source>
</evidence>